<evidence type="ECO:0000256" key="4">
    <source>
        <dbReference type="PIRNR" id="PIRNR002756"/>
    </source>
</evidence>
<evidence type="ECO:0000256" key="3">
    <source>
        <dbReference type="ARBA" id="ARBA00022592"/>
    </source>
</evidence>
<dbReference type="EMBL" id="PKKO01000001">
    <property type="protein sequence ID" value="PKY73533.1"/>
    <property type="molecule type" value="Genomic_DNA"/>
</dbReference>
<evidence type="ECO:0000313" key="8">
    <source>
        <dbReference type="EMBL" id="PKY73533.1"/>
    </source>
</evidence>
<evidence type="ECO:0000259" key="7">
    <source>
        <dbReference type="Pfam" id="PF12849"/>
    </source>
</evidence>
<dbReference type="PIRSF" id="PIRSF002756">
    <property type="entry name" value="PstS"/>
    <property type="match status" value="1"/>
</dbReference>
<dbReference type="RefSeq" id="WP_024332333.1">
    <property type="nucleotide sequence ID" value="NZ_JASOXK010000014.1"/>
</dbReference>
<dbReference type="STRING" id="33007.HMPREF3198_01655"/>
<keyword evidence="2 4" id="KW-0813">Transport</keyword>
<dbReference type="Gene3D" id="3.40.190.10">
    <property type="entry name" value="Periplasmic binding protein-like II"/>
    <property type="match status" value="2"/>
</dbReference>
<feature type="domain" description="PBP" evidence="7">
    <location>
        <begin position="42"/>
        <end position="339"/>
    </location>
</feature>
<dbReference type="InterPro" id="IPR024370">
    <property type="entry name" value="PBP_domain"/>
</dbReference>
<evidence type="ECO:0000256" key="6">
    <source>
        <dbReference type="SAM" id="SignalP"/>
    </source>
</evidence>
<comment type="similarity">
    <text evidence="1 4">Belongs to the PstS family.</text>
</comment>
<evidence type="ECO:0000313" key="9">
    <source>
        <dbReference type="Proteomes" id="UP000235122"/>
    </source>
</evidence>
<dbReference type="InterPro" id="IPR005673">
    <property type="entry name" value="ABC_phos-bd_PstS"/>
</dbReference>
<dbReference type="AlphaFoldDB" id="A0A2I1IQY0"/>
<feature type="chain" id="PRO_5014842992" description="Phosphate-binding protein" evidence="6">
    <location>
        <begin position="24"/>
        <end position="371"/>
    </location>
</feature>
<dbReference type="PANTHER" id="PTHR42996">
    <property type="entry name" value="PHOSPHATE-BINDING PROTEIN PSTS"/>
    <property type="match status" value="1"/>
</dbReference>
<evidence type="ECO:0000256" key="5">
    <source>
        <dbReference type="SAM" id="MobiDB-lite"/>
    </source>
</evidence>
<organism evidence="8 9">
    <name type="scientific">Winkia neuii</name>
    <dbReference type="NCBI Taxonomy" id="33007"/>
    <lineage>
        <taxon>Bacteria</taxon>
        <taxon>Bacillati</taxon>
        <taxon>Actinomycetota</taxon>
        <taxon>Actinomycetes</taxon>
        <taxon>Actinomycetales</taxon>
        <taxon>Actinomycetaceae</taxon>
        <taxon>Winkia</taxon>
    </lineage>
</organism>
<dbReference type="GeneID" id="35866320"/>
<proteinExistence type="inferred from homology"/>
<keyword evidence="6" id="KW-0732">Signal</keyword>
<dbReference type="GO" id="GO:0035435">
    <property type="term" value="P:phosphate ion transmembrane transport"/>
    <property type="evidence" value="ECO:0007669"/>
    <property type="project" value="InterPro"/>
</dbReference>
<dbReference type="Pfam" id="PF12849">
    <property type="entry name" value="PBP_like_2"/>
    <property type="match status" value="1"/>
</dbReference>
<dbReference type="Proteomes" id="UP000235122">
    <property type="component" value="Unassembled WGS sequence"/>
</dbReference>
<accession>A0A2I1IQY0</accession>
<protein>
    <recommendedName>
        <fullName evidence="4">Phosphate-binding protein</fullName>
    </recommendedName>
</protein>
<name>A0A2I1IQY0_9ACTO</name>
<dbReference type="SUPFAM" id="SSF53850">
    <property type="entry name" value="Periplasmic binding protein-like II"/>
    <property type="match status" value="1"/>
</dbReference>
<evidence type="ECO:0000256" key="1">
    <source>
        <dbReference type="ARBA" id="ARBA00008725"/>
    </source>
</evidence>
<gene>
    <name evidence="8" type="primary">pstS</name>
    <name evidence="8" type="ORF">CYJ19_02850</name>
</gene>
<dbReference type="PANTHER" id="PTHR42996:SF1">
    <property type="entry name" value="PHOSPHATE-BINDING PROTEIN PSTS"/>
    <property type="match status" value="1"/>
</dbReference>
<dbReference type="GO" id="GO:0042301">
    <property type="term" value="F:phosphate ion binding"/>
    <property type="evidence" value="ECO:0007669"/>
    <property type="project" value="InterPro"/>
</dbReference>
<dbReference type="CDD" id="cd13565">
    <property type="entry name" value="PBP2_PstS"/>
    <property type="match status" value="1"/>
</dbReference>
<feature type="compositionally biased region" description="Low complexity" evidence="5">
    <location>
        <begin position="42"/>
        <end position="54"/>
    </location>
</feature>
<evidence type="ECO:0000256" key="2">
    <source>
        <dbReference type="ARBA" id="ARBA00022448"/>
    </source>
</evidence>
<feature type="region of interest" description="Disordered" evidence="5">
    <location>
        <begin position="29"/>
        <end position="55"/>
    </location>
</feature>
<dbReference type="GO" id="GO:0043190">
    <property type="term" value="C:ATP-binding cassette (ABC) transporter complex"/>
    <property type="evidence" value="ECO:0007669"/>
    <property type="project" value="InterPro"/>
</dbReference>
<sequence>MNQKFYKFLGVAAAASFAVTSLAACGSDNATGDKSGNDKDSSQSSESVSGSIKGAGASSQEAAMTTWTQNFMSNNPDAQITYASVGSGAGIEQFVSKQVAWAGSDAYLEGDEVQKAKDRCGADAYDLPTYISPVAVVFNLKETKKLNLDPDVVAKIFKGEIKKWNDPAITKSNPDANLPDLDITPVHRSDKSGTTENFTSYLNEAAPDVWPDKADKTWPISGGETGDKTAGMIQAVQGTEGTIGYADASQAGDALGVASLKSGDGYTAPTQESAAKAADIAEAAKDRADGDLALNVVRVPKEEGAYPLILISYEIVCSKYEKEEGNVVKAFMEYVTSEEGQKAASEAAGSAPISNELREKIQKSLDKIKIG</sequence>
<dbReference type="InterPro" id="IPR050962">
    <property type="entry name" value="Phosphate-bind_PstS"/>
</dbReference>
<keyword evidence="3 4" id="KW-0592">Phosphate transport</keyword>
<keyword evidence="9" id="KW-1185">Reference proteome</keyword>
<dbReference type="NCBIfam" id="TIGR00975">
    <property type="entry name" value="3a0107s03"/>
    <property type="match status" value="1"/>
</dbReference>
<dbReference type="PROSITE" id="PS51257">
    <property type="entry name" value="PROKAR_LIPOPROTEIN"/>
    <property type="match status" value="1"/>
</dbReference>
<reference evidence="8 9" key="1">
    <citation type="submission" date="2017-12" db="EMBL/GenBank/DDBJ databases">
        <title>Phylogenetic diversity of female urinary microbiome.</title>
        <authorList>
            <person name="Thomas-White K."/>
            <person name="Wolfe A.J."/>
        </authorList>
    </citation>
    <scope>NUCLEOTIDE SEQUENCE [LARGE SCALE GENOMIC DNA]</scope>
    <source>
        <strain evidence="8 9">UMB0402</strain>
    </source>
</reference>
<comment type="caution">
    <text evidence="8">The sequence shown here is derived from an EMBL/GenBank/DDBJ whole genome shotgun (WGS) entry which is preliminary data.</text>
</comment>
<feature type="signal peptide" evidence="6">
    <location>
        <begin position="1"/>
        <end position="23"/>
    </location>
</feature>